<sequence>MTVVNFPKAKTARRPAILDVTKRAVQNNAAETVRYRVFPWLAMALCRVVLFAWDSARTLLLMILMFLRPLVFFLITPLTTALIIAFVVCLFTHPADTRLTWGFGLLTAAAFFTMFLYDWLIFKLGGMVVEVTHHRRY</sequence>
<gene>
    <name evidence="2" type="ORF">NP590_17240</name>
</gene>
<keyword evidence="1" id="KW-0812">Transmembrane</keyword>
<feature type="transmembrane region" description="Helical" evidence="1">
    <location>
        <begin position="99"/>
        <end position="117"/>
    </location>
</feature>
<reference evidence="2 3" key="1">
    <citation type="submission" date="2022-07" db="EMBL/GenBank/DDBJ databases">
        <title>Methylomonas rivi sp. nov., Methylomonas rosea sp. nov., Methylomonas aureus sp. nov. and Methylomonas subterranea sp. nov., four novel methanotrophs isolated from a freshwater creek and the deep terrestrial subsurface.</title>
        <authorList>
            <person name="Abin C."/>
            <person name="Sankaranarayanan K."/>
            <person name="Garner C."/>
            <person name="Sindelar R."/>
            <person name="Kotary K."/>
            <person name="Garner R."/>
            <person name="Barclay S."/>
            <person name="Lawson P."/>
            <person name="Krumholz L."/>
        </authorList>
    </citation>
    <scope>NUCLEOTIDE SEQUENCE [LARGE SCALE GENOMIC DNA]</scope>
    <source>
        <strain evidence="2 3">SURF-2</strain>
    </source>
</reference>
<name>A0ABT1TKW0_9GAMM</name>
<organism evidence="2 3">
    <name type="scientific">Methylomonas subterranea</name>
    <dbReference type="NCBI Taxonomy" id="2952225"/>
    <lineage>
        <taxon>Bacteria</taxon>
        <taxon>Pseudomonadati</taxon>
        <taxon>Pseudomonadota</taxon>
        <taxon>Gammaproteobacteria</taxon>
        <taxon>Methylococcales</taxon>
        <taxon>Methylococcaceae</taxon>
        <taxon>Methylomonas</taxon>
    </lineage>
</organism>
<dbReference type="Proteomes" id="UP001524499">
    <property type="component" value="Unassembled WGS sequence"/>
</dbReference>
<protein>
    <submittedName>
        <fullName evidence="2">Uncharacterized protein</fullName>
    </submittedName>
</protein>
<dbReference type="RefSeq" id="WP_256603894.1">
    <property type="nucleotide sequence ID" value="NZ_JANIBJ010000039.1"/>
</dbReference>
<evidence type="ECO:0000256" key="1">
    <source>
        <dbReference type="SAM" id="Phobius"/>
    </source>
</evidence>
<keyword evidence="1" id="KW-1133">Transmembrane helix</keyword>
<evidence type="ECO:0000313" key="2">
    <source>
        <dbReference type="EMBL" id="MCQ8105858.1"/>
    </source>
</evidence>
<keyword evidence="3" id="KW-1185">Reference proteome</keyword>
<feature type="transmembrane region" description="Helical" evidence="1">
    <location>
        <begin position="37"/>
        <end position="53"/>
    </location>
</feature>
<evidence type="ECO:0000313" key="3">
    <source>
        <dbReference type="Proteomes" id="UP001524499"/>
    </source>
</evidence>
<proteinExistence type="predicted"/>
<dbReference type="EMBL" id="JANIBJ010000039">
    <property type="protein sequence ID" value="MCQ8105858.1"/>
    <property type="molecule type" value="Genomic_DNA"/>
</dbReference>
<feature type="transmembrane region" description="Helical" evidence="1">
    <location>
        <begin position="65"/>
        <end position="93"/>
    </location>
</feature>
<keyword evidence="1" id="KW-0472">Membrane</keyword>
<accession>A0ABT1TKW0</accession>
<comment type="caution">
    <text evidence="2">The sequence shown here is derived from an EMBL/GenBank/DDBJ whole genome shotgun (WGS) entry which is preliminary data.</text>
</comment>